<accession>A0AAV5HY52</accession>
<dbReference type="Proteomes" id="UP001054252">
    <property type="component" value="Unassembled WGS sequence"/>
</dbReference>
<feature type="domain" description="Prolamin-like" evidence="3">
    <location>
        <begin position="50"/>
        <end position="124"/>
    </location>
</feature>
<keyword evidence="5" id="KW-1185">Reference proteome</keyword>
<keyword evidence="1 2" id="KW-0732">Signal</keyword>
<protein>
    <recommendedName>
        <fullName evidence="3">Prolamin-like domain-containing protein</fullName>
    </recommendedName>
</protein>
<dbReference type="Pfam" id="PF05617">
    <property type="entry name" value="Prolamin_like"/>
    <property type="match status" value="1"/>
</dbReference>
<feature type="chain" id="PRO_5043349422" description="Prolamin-like domain-containing protein" evidence="2">
    <location>
        <begin position="25"/>
        <end position="139"/>
    </location>
</feature>
<proteinExistence type="predicted"/>
<organism evidence="4 5">
    <name type="scientific">Rubroshorea leprosula</name>
    <dbReference type="NCBI Taxonomy" id="152421"/>
    <lineage>
        <taxon>Eukaryota</taxon>
        <taxon>Viridiplantae</taxon>
        <taxon>Streptophyta</taxon>
        <taxon>Embryophyta</taxon>
        <taxon>Tracheophyta</taxon>
        <taxon>Spermatophyta</taxon>
        <taxon>Magnoliopsida</taxon>
        <taxon>eudicotyledons</taxon>
        <taxon>Gunneridae</taxon>
        <taxon>Pentapetalae</taxon>
        <taxon>rosids</taxon>
        <taxon>malvids</taxon>
        <taxon>Malvales</taxon>
        <taxon>Dipterocarpaceae</taxon>
        <taxon>Rubroshorea</taxon>
    </lineage>
</organism>
<dbReference type="InterPro" id="IPR008502">
    <property type="entry name" value="Prolamin-like"/>
</dbReference>
<evidence type="ECO:0000259" key="3">
    <source>
        <dbReference type="Pfam" id="PF05617"/>
    </source>
</evidence>
<dbReference type="AlphaFoldDB" id="A0AAV5HY52"/>
<comment type="caution">
    <text evidence="4">The sequence shown here is derived from an EMBL/GenBank/DDBJ whole genome shotgun (WGS) entry which is preliminary data.</text>
</comment>
<feature type="signal peptide" evidence="2">
    <location>
        <begin position="1"/>
        <end position="24"/>
    </location>
</feature>
<dbReference type="PANTHER" id="PTHR31951:SF22">
    <property type="entry name" value="ECA1 GAMETOGENESIS RELATED FAMILY"/>
    <property type="match status" value="1"/>
</dbReference>
<evidence type="ECO:0000313" key="4">
    <source>
        <dbReference type="EMBL" id="GKU93803.1"/>
    </source>
</evidence>
<dbReference type="PANTHER" id="PTHR31951">
    <property type="entry name" value="BIFUNCTIONAL INHIBITOR/LIPID-TRANSFER PROTEIN/SEED STORAGE 2S ALBUMIN SUPERFAMILY PROTEIN-RELATED"/>
    <property type="match status" value="1"/>
</dbReference>
<evidence type="ECO:0000256" key="1">
    <source>
        <dbReference type="ARBA" id="ARBA00022729"/>
    </source>
</evidence>
<reference evidence="4 5" key="1">
    <citation type="journal article" date="2021" name="Commun. Biol.">
        <title>The genome of Shorea leprosula (Dipterocarpaceae) highlights the ecological relevance of drought in aseasonal tropical rainforests.</title>
        <authorList>
            <person name="Ng K.K.S."/>
            <person name="Kobayashi M.J."/>
            <person name="Fawcett J.A."/>
            <person name="Hatakeyama M."/>
            <person name="Paape T."/>
            <person name="Ng C.H."/>
            <person name="Ang C.C."/>
            <person name="Tnah L.H."/>
            <person name="Lee C.T."/>
            <person name="Nishiyama T."/>
            <person name="Sese J."/>
            <person name="O'Brien M.J."/>
            <person name="Copetti D."/>
            <person name="Mohd Noor M.I."/>
            <person name="Ong R.C."/>
            <person name="Putra M."/>
            <person name="Sireger I.Z."/>
            <person name="Indrioko S."/>
            <person name="Kosugi Y."/>
            <person name="Izuno A."/>
            <person name="Isagi Y."/>
            <person name="Lee S.L."/>
            <person name="Shimizu K.K."/>
        </authorList>
    </citation>
    <scope>NUCLEOTIDE SEQUENCE [LARGE SCALE GENOMIC DNA]</scope>
    <source>
        <strain evidence="4">214</strain>
    </source>
</reference>
<evidence type="ECO:0000256" key="2">
    <source>
        <dbReference type="SAM" id="SignalP"/>
    </source>
</evidence>
<evidence type="ECO:0000313" key="5">
    <source>
        <dbReference type="Proteomes" id="UP001054252"/>
    </source>
</evidence>
<gene>
    <name evidence="4" type="ORF">SLEP1_g7366</name>
</gene>
<sequence length="139" mass="15498">MARIEICLLVALFVSLALITPSHGIRSVVHDDDDQPTPSWKDMPSDFVRNCSKSLSLKCGDQIMHNMYPANATDPVHLGTNCCLKLTTMGFHCHVEFVRQTLPAHRGVNTTQTWTRSAQVWRFCEATVAALPKPKPNLP</sequence>
<name>A0AAV5HY52_9ROSI</name>
<dbReference type="EMBL" id="BPVZ01000007">
    <property type="protein sequence ID" value="GKU93803.1"/>
    <property type="molecule type" value="Genomic_DNA"/>
</dbReference>